<keyword evidence="5" id="KW-1185">Reference proteome</keyword>
<feature type="transmembrane region" description="Helical" evidence="2">
    <location>
        <begin position="16"/>
        <end position="37"/>
    </location>
</feature>
<keyword evidence="2" id="KW-1133">Transmembrane helix</keyword>
<evidence type="ECO:0000256" key="1">
    <source>
        <dbReference type="SAM" id="MobiDB-lite"/>
    </source>
</evidence>
<keyword evidence="2" id="KW-0472">Membrane</keyword>
<sequence>MNQQLKSTEFLNKRRFFTFLPVIILPFATLLFVLLGGGKGNTNNKVSVPGINTELPDAINDTKKQLNKMSFYDQATADSNRLAQLSNDGPYSGSSGPETLDQGALFPTRYHPEPDERQIYQKLEQLDKVLNQPEKKMPEPTFTSNLVPATESALQIQQLSGIMDTMEAGKQADPELSQLQQILEKIQEIQHPELLKENPRPILPEDTKKIHAAIPAVIAKDQKVTQGTVVALTLLDSAVLNGQHIPKGHQVYGSCQISNQRISLHIKNIGLGYAIIPVDLQVYDLNDSMEGINAPEATTTEVLKEGSDNAIQSLQLMETDQNLRSQIAGAGISTAKRLFGKKMKQLKAKVKAGYPVLLKNNQSF</sequence>
<evidence type="ECO:0000313" key="5">
    <source>
        <dbReference type="Proteomes" id="UP000223749"/>
    </source>
</evidence>
<protein>
    <submittedName>
        <fullName evidence="4">Conjugal transfer protein TraM</fullName>
    </submittedName>
</protein>
<reference evidence="4 5" key="1">
    <citation type="submission" date="2017-10" db="EMBL/GenBank/DDBJ databases">
        <title>Whole genome of Pedobacter ginsengisoli T01R-27 isolated from tomato rhizosphere.</title>
        <authorList>
            <person name="Weon H.-Y."/>
            <person name="Lee S.A."/>
            <person name="Sang M.K."/>
            <person name="Song J."/>
        </authorList>
    </citation>
    <scope>NUCLEOTIDE SEQUENCE [LARGE SCALE GENOMIC DNA]</scope>
    <source>
        <strain evidence="4 5">T01R-27</strain>
    </source>
</reference>
<dbReference type="OrthoDB" id="1453786at2"/>
<proteinExistence type="predicted"/>
<keyword evidence="2" id="KW-0812">Transmembrane</keyword>
<accession>A0A2D1U762</accession>
<dbReference type="RefSeq" id="WP_099439346.1">
    <property type="nucleotide sequence ID" value="NZ_CP024091.1"/>
</dbReference>
<evidence type="ECO:0000259" key="3">
    <source>
        <dbReference type="Pfam" id="PF12508"/>
    </source>
</evidence>
<dbReference type="AlphaFoldDB" id="A0A2D1U762"/>
<evidence type="ECO:0000256" key="2">
    <source>
        <dbReference type="SAM" id="Phobius"/>
    </source>
</evidence>
<dbReference type="Pfam" id="PF12508">
    <property type="entry name" value="Transposon_TraM"/>
    <property type="match status" value="1"/>
</dbReference>
<feature type="domain" description="Conjugative transposon TraM C-terminal" evidence="3">
    <location>
        <begin position="214"/>
        <end position="359"/>
    </location>
</feature>
<feature type="compositionally biased region" description="Polar residues" evidence="1">
    <location>
        <begin position="83"/>
        <end position="97"/>
    </location>
</feature>
<dbReference type="InterPro" id="IPR055407">
    <property type="entry name" value="TraM_C"/>
</dbReference>
<dbReference type="KEGG" id="pgs:CPT03_13545"/>
<organism evidence="4 5">
    <name type="scientific">Pedobacter ginsengisoli</name>
    <dbReference type="NCBI Taxonomy" id="363852"/>
    <lineage>
        <taxon>Bacteria</taxon>
        <taxon>Pseudomonadati</taxon>
        <taxon>Bacteroidota</taxon>
        <taxon>Sphingobacteriia</taxon>
        <taxon>Sphingobacteriales</taxon>
        <taxon>Sphingobacteriaceae</taxon>
        <taxon>Pedobacter</taxon>
    </lineage>
</organism>
<dbReference type="EMBL" id="CP024091">
    <property type="protein sequence ID" value="ATP57422.1"/>
    <property type="molecule type" value="Genomic_DNA"/>
</dbReference>
<dbReference type="Proteomes" id="UP000223749">
    <property type="component" value="Chromosome"/>
</dbReference>
<feature type="region of interest" description="Disordered" evidence="1">
    <location>
        <begin position="83"/>
        <end position="103"/>
    </location>
</feature>
<gene>
    <name evidence="4" type="ORF">CPT03_13545</name>
</gene>
<name>A0A2D1U762_9SPHI</name>
<evidence type="ECO:0000313" key="4">
    <source>
        <dbReference type="EMBL" id="ATP57422.1"/>
    </source>
</evidence>